<dbReference type="Gene3D" id="3.40.50.11780">
    <property type="match status" value="2"/>
</dbReference>
<dbReference type="Pfam" id="PF17482">
    <property type="entry name" value="Phage_sheath_1C"/>
    <property type="match status" value="1"/>
</dbReference>
<comment type="caution">
    <text evidence="4">The sequence shown here is derived from an EMBL/GenBank/DDBJ whole genome shotgun (WGS) entry which is preliminary data.</text>
</comment>
<dbReference type="InterPro" id="IPR020287">
    <property type="entry name" value="Tail_sheath_C"/>
</dbReference>
<dbReference type="PANTHER" id="PTHR35861">
    <property type="match status" value="1"/>
</dbReference>
<gene>
    <name evidence="4" type="ORF">GCM10008938_19640</name>
</gene>
<proteinExistence type="inferred from homology"/>
<dbReference type="Proteomes" id="UP000632222">
    <property type="component" value="Unassembled WGS sequence"/>
</dbReference>
<sequence>MPEYLAPGVFIEETSFRSKSIEGVSTTTTGFIGASRFGPIDLEPDLVTSLGEYERLFGTGEPLAFDLNDSSKKSLPINDLWQAVRAFFLEGGTRLYVSRTFRPYATGGLYLAPTGKPKDDQAARTVADAADSSRSYYEDGHARQWIKAGAAAVPASNADSEMAQFLQLRSRFPGSYGNFGVRFVLQGAGNLISGKKKAMFPDPADSTKTKEFEFPVLAGVAAGDVILLDEDKATTQTLSKIYVVKGVGQDVVLTQTDGTDVSTHIILDAAKTYIARKVSLNLEVFSPEGALFGAWSGLGLNLRNVDSLTSVFKQKLDNPQSAVRYPLVIQHGAATPTGLDVLKALFSKTEKYLTDTETAQKLTLADKILRGIESRFALTGGSDGARPTAGEYEGKEDLALNTRTGLKQFEALEDISIVAAPGITRGYFTNQQNAQAIQNLLIAHCQKMRYRIAVLDSGDSMGISDVRTMRSVYDTSHAALYYPWVRILDPVSKQEILLPPSGFVSGIYARNDIERAVFKAPANEVVSGALGFEFNIHKAQQEVLNPEGINCLRFFEGRGNRVWGARTLSSDSEWKYVNIRRYFAYLERSIERGMQWAVFEPNGNQLWDNVRRTIEDFLLNEWQSGALLGEKPERAYFVRCDRSTMTQNDLDNGRLVCLVGVSPVKPAEFVIFRIGQWTADRKV</sequence>
<evidence type="ECO:0000256" key="1">
    <source>
        <dbReference type="ARBA" id="ARBA00008005"/>
    </source>
</evidence>
<dbReference type="RefSeq" id="WP_189002504.1">
    <property type="nucleotide sequence ID" value="NZ_BMOD01000005.1"/>
</dbReference>
<evidence type="ECO:0000259" key="3">
    <source>
        <dbReference type="Pfam" id="PF17482"/>
    </source>
</evidence>
<feature type="domain" description="Tail sheath protein subtilisin-like" evidence="2">
    <location>
        <begin position="413"/>
        <end position="568"/>
    </location>
</feature>
<organism evidence="4 5">
    <name type="scientific">Deinococcus roseus</name>
    <dbReference type="NCBI Taxonomy" id="392414"/>
    <lineage>
        <taxon>Bacteria</taxon>
        <taxon>Thermotogati</taxon>
        <taxon>Deinococcota</taxon>
        <taxon>Deinococci</taxon>
        <taxon>Deinococcales</taxon>
        <taxon>Deinococcaceae</taxon>
        <taxon>Deinococcus</taxon>
    </lineage>
</organism>
<feature type="domain" description="Tail sheath protein C-terminal" evidence="3">
    <location>
        <begin position="569"/>
        <end position="674"/>
    </location>
</feature>
<accession>A0ABQ2CYL6</accession>
<dbReference type="Pfam" id="PF04984">
    <property type="entry name" value="Phage_sheath_1"/>
    <property type="match status" value="1"/>
</dbReference>
<evidence type="ECO:0000313" key="5">
    <source>
        <dbReference type="Proteomes" id="UP000632222"/>
    </source>
</evidence>
<keyword evidence="5" id="KW-1185">Reference proteome</keyword>
<evidence type="ECO:0008006" key="6">
    <source>
        <dbReference type="Google" id="ProtNLM"/>
    </source>
</evidence>
<dbReference type="EMBL" id="BMOD01000005">
    <property type="protein sequence ID" value="GGJ33476.1"/>
    <property type="molecule type" value="Genomic_DNA"/>
</dbReference>
<comment type="similarity">
    <text evidence="1">Belongs to the myoviridae tail sheath protein family.</text>
</comment>
<dbReference type="PANTHER" id="PTHR35861:SF1">
    <property type="entry name" value="PHAGE TAIL SHEATH PROTEIN"/>
    <property type="match status" value="1"/>
</dbReference>
<evidence type="ECO:0000259" key="2">
    <source>
        <dbReference type="Pfam" id="PF04984"/>
    </source>
</evidence>
<protein>
    <recommendedName>
        <fullName evidence="6">Phage tail protein</fullName>
    </recommendedName>
</protein>
<evidence type="ECO:0000313" key="4">
    <source>
        <dbReference type="EMBL" id="GGJ33476.1"/>
    </source>
</evidence>
<reference evidence="5" key="1">
    <citation type="journal article" date="2019" name="Int. J. Syst. Evol. Microbiol.">
        <title>The Global Catalogue of Microorganisms (GCM) 10K type strain sequencing project: providing services to taxonomists for standard genome sequencing and annotation.</title>
        <authorList>
            <consortium name="The Broad Institute Genomics Platform"/>
            <consortium name="The Broad Institute Genome Sequencing Center for Infectious Disease"/>
            <person name="Wu L."/>
            <person name="Ma J."/>
        </authorList>
    </citation>
    <scope>NUCLEOTIDE SEQUENCE [LARGE SCALE GENOMIC DNA]</scope>
    <source>
        <strain evidence="5">JCM 14370</strain>
    </source>
</reference>
<dbReference type="InterPro" id="IPR035089">
    <property type="entry name" value="Phage_sheath_subtilisin"/>
</dbReference>
<dbReference type="InterPro" id="IPR052042">
    <property type="entry name" value="Tail_sheath_structural"/>
</dbReference>
<name>A0ABQ2CYL6_9DEIO</name>